<accession>A0A9P7B363</accession>
<evidence type="ECO:0000313" key="2">
    <source>
        <dbReference type="Proteomes" id="UP000750334"/>
    </source>
</evidence>
<proteinExistence type="predicted"/>
<gene>
    <name evidence="1" type="ORF">C6P45_002818</name>
</gene>
<comment type="caution">
    <text evidence="1">The sequence shown here is derived from an EMBL/GenBank/DDBJ whole genome shotgun (WGS) entry which is preliminary data.</text>
</comment>
<reference evidence="1 2" key="1">
    <citation type="submission" date="2020-11" db="EMBL/GenBank/DDBJ databases">
        <title>Kefir isolates.</title>
        <authorList>
            <person name="Marcisauskas S."/>
            <person name="Kim Y."/>
            <person name="Blasche S."/>
        </authorList>
    </citation>
    <scope>NUCLEOTIDE SEQUENCE [LARGE SCALE GENOMIC DNA]</scope>
    <source>
        <strain evidence="1 2">OG2</strain>
    </source>
</reference>
<protein>
    <submittedName>
        <fullName evidence="1">Uncharacterized protein</fullName>
    </submittedName>
</protein>
<dbReference type="EMBL" id="PUHR01000273">
    <property type="protein sequence ID" value="KAG0655976.1"/>
    <property type="molecule type" value="Genomic_DNA"/>
</dbReference>
<dbReference type="Proteomes" id="UP000750334">
    <property type="component" value="Unassembled WGS sequence"/>
</dbReference>
<keyword evidence="2" id="KW-1185">Reference proteome</keyword>
<name>A0A9P7B363_MAUEX</name>
<dbReference type="OrthoDB" id="4071344at2759"/>
<dbReference type="AlphaFoldDB" id="A0A9P7B363"/>
<evidence type="ECO:0000313" key="1">
    <source>
        <dbReference type="EMBL" id="KAG0655976.1"/>
    </source>
</evidence>
<sequence length="346" mass="40719">MVLYNLDVKVQQRSLTCLNMGATEKNDNIILKGTHFKEKPLFSALADPKFDDLVRCLMLKYGETLSDSRPPKEKEEVYSGDSKPVPIPLQQYFQPYYEFVLLVVGSDESDTLVLSSPIADSVRSLLGYSKWSRKPESYKALLEDIESNSKFIPLTYDCSRTKLERDWHKTIHLRGRDTVQLYVVPKPLEYFPMLFINCSTDNVRNLYDNITNLMIFRNEPEYYCPYLFTCAIFRPILFNIIDNRLGYRRRLPGIDVTDEEYVLRRTEWLFRQSRYMVSDCRCRSNTAVLPPHDLNNKFHWNNLEKLFYNFYCNSMKRYPPRYTSERSNCDGHCDGTTDSIDIVSFK</sequence>
<organism evidence="1 2">
    <name type="scientific">Maudiozyma exigua</name>
    <name type="common">Yeast</name>
    <name type="synonym">Kazachstania exigua</name>
    <dbReference type="NCBI Taxonomy" id="34358"/>
    <lineage>
        <taxon>Eukaryota</taxon>
        <taxon>Fungi</taxon>
        <taxon>Dikarya</taxon>
        <taxon>Ascomycota</taxon>
        <taxon>Saccharomycotina</taxon>
        <taxon>Saccharomycetes</taxon>
        <taxon>Saccharomycetales</taxon>
        <taxon>Saccharomycetaceae</taxon>
        <taxon>Maudiozyma</taxon>
    </lineage>
</organism>